<dbReference type="CDD" id="cd04301">
    <property type="entry name" value="NAT_SF"/>
    <property type="match status" value="1"/>
</dbReference>
<dbReference type="EC" id="2.3.1.82" evidence="5"/>
<evidence type="ECO:0000313" key="6">
    <source>
        <dbReference type="Proteomes" id="UP001549036"/>
    </source>
</evidence>
<evidence type="ECO:0000256" key="1">
    <source>
        <dbReference type="ARBA" id="ARBA00022679"/>
    </source>
</evidence>
<dbReference type="InterPro" id="IPR016181">
    <property type="entry name" value="Acyl_CoA_acyltransferase"/>
</dbReference>
<gene>
    <name evidence="5" type="ORF">ABID26_006364</name>
</gene>
<reference evidence="5 6" key="1">
    <citation type="submission" date="2024-06" db="EMBL/GenBank/DDBJ databases">
        <title>Genomic Encyclopedia of Type Strains, Phase IV (KMG-IV): sequencing the most valuable type-strain genomes for metagenomic binning, comparative biology and taxonomic classification.</title>
        <authorList>
            <person name="Goeker M."/>
        </authorList>
    </citation>
    <scope>NUCLEOTIDE SEQUENCE [LARGE SCALE GENOMIC DNA]</scope>
    <source>
        <strain evidence="5 6">DSM 29846</strain>
    </source>
</reference>
<feature type="domain" description="N-acetyltransferase" evidence="4">
    <location>
        <begin position="3"/>
        <end position="152"/>
    </location>
</feature>
<dbReference type="PROSITE" id="PS51186">
    <property type="entry name" value="GNAT"/>
    <property type="match status" value="1"/>
</dbReference>
<dbReference type="PANTHER" id="PTHR43877">
    <property type="entry name" value="AMINOALKYLPHOSPHONATE N-ACETYLTRANSFERASE-RELATED-RELATED"/>
    <property type="match status" value="1"/>
</dbReference>
<keyword evidence="6" id="KW-1185">Reference proteome</keyword>
<comment type="caution">
    <text evidence="5">The sequence shown here is derived from an EMBL/GenBank/DDBJ whole genome shotgun (WGS) entry which is preliminary data.</text>
</comment>
<dbReference type="Pfam" id="PF00583">
    <property type="entry name" value="Acetyltransf_1"/>
    <property type="match status" value="1"/>
</dbReference>
<evidence type="ECO:0000256" key="3">
    <source>
        <dbReference type="SAM" id="MobiDB-lite"/>
    </source>
</evidence>
<dbReference type="SUPFAM" id="SSF55729">
    <property type="entry name" value="Acyl-CoA N-acyltransferases (Nat)"/>
    <property type="match status" value="1"/>
</dbReference>
<sequence length="171" mass="19310">MNVEIRRLHPGDDALVMHVADEVFDEPVRPDRLAAYLASPGHFMIVAIADEIVVAQCAAVIHRHPDKVSELYIDEVGVTPAFQRQGIARKMLDAMFEIGREYGCEEAWVGTEPDNGPARALYESRKEPRGKAEEFVMYVYRLSRLDEAPRLRHPRAEQGAKRRAKTLGSMP</sequence>
<dbReference type="RefSeq" id="WP_126097140.1">
    <property type="nucleotide sequence ID" value="NZ_JBEPLM010000019.1"/>
</dbReference>
<proteinExistence type="predicted"/>
<feature type="region of interest" description="Disordered" evidence="3">
    <location>
        <begin position="150"/>
        <end position="171"/>
    </location>
</feature>
<accession>A0ABV2I1Y4</accession>
<keyword evidence="2 5" id="KW-0012">Acyltransferase</keyword>
<dbReference type="InterPro" id="IPR050832">
    <property type="entry name" value="Bact_Acetyltransf"/>
</dbReference>
<evidence type="ECO:0000313" key="5">
    <source>
        <dbReference type="EMBL" id="MET3596940.1"/>
    </source>
</evidence>
<name>A0ABV2I1Y4_9HYPH</name>
<dbReference type="EMBL" id="JBEPLM010000019">
    <property type="protein sequence ID" value="MET3596940.1"/>
    <property type="molecule type" value="Genomic_DNA"/>
</dbReference>
<dbReference type="InterPro" id="IPR000182">
    <property type="entry name" value="GNAT_dom"/>
</dbReference>
<protein>
    <submittedName>
        <fullName evidence="5">Aminoglycoside 6'-N-acetyltransferase I</fullName>
        <ecNumber evidence="5">2.3.1.82</ecNumber>
    </submittedName>
</protein>
<dbReference type="PANTHER" id="PTHR43877:SF1">
    <property type="entry name" value="ACETYLTRANSFERASE"/>
    <property type="match status" value="1"/>
</dbReference>
<dbReference type="Gene3D" id="3.40.630.30">
    <property type="match status" value="1"/>
</dbReference>
<evidence type="ECO:0000259" key="4">
    <source>
        <dbReference type="PROSITE" id="PS51186"/>
    </source>
</evidence>
<keyword evidence="1 5" id="KW-0808">Transferase</keyword>
<dbReference type="Proteomes" id="UP001549036">
    <property type="component" value="Unassembled WGS sequence"/>
</dbReference>
<dbReference type="GO" id="GO:0047663">
    <property type="term" value="F:aminoglycoside 6'-N-acetyltransferase activity"/>
    <property type="evidence" value="ECO:0007669"/>
    <property type="project" value="UniProtKB-EC"/>
</dbReference>
<feature type="compositionally biased region" description="Basic and acidic residues" evidence="3">
    <location>
        <begin position="150"/>
        <end position="160"/>
    </location>
</feature>
<evidence type="ECO:0000256" key="2">
    <source>
        <dbReference type="ARBA" id="ARBA00023315"/>
    </source>
</evidence>
<organism evidence="5 6">
    <name type="scientific">Mesorhizobium shonense</name>
    <dbReference type="NCBI Taxonomy" id="1209948"/>
    <lineage>
        <taxon>Bacteria</taxon>
        <taxon>Pseudomonadati</taxon>
        <taxon>Pseudomonadota</taxon>
        <taxon>Alphaproteobacteria</taxon>
        <taxon>Hyphomicrobiales</taxon>
        <taxon>Phyllobacteriaceae</taxon>
        <taxon>Mesorhizobium</taxon>
    </lineage>
</organism>